<reference evidence="2 3" key="1">
    <citation type="submission" date="2019-07" db="EMBL/GenBank/DDBJ databases">
        <title>Whole genome shotgun sequence of Cellulomonas persica NBRC 101101.</title>
        <authorList>
            <person name="Hosoyama A."/>
            <person name="Uohara A."/>
            <person name="Ohji S."/>
            <person name="Ichikawa N."/>
        </authorList>
    </citation>
    <scope>NUCLEOTIDE SEQUENCE [LARGE SCALE GENOMIC DNA]</scope>
    <source>
        <strain evidence="2 3">NBRC 101101</strain>
    </source>
</reference>
<feature type="domain" description="N-acetyltransferase" evidence="1">
    <location>
        <begin position="5"/>
        <end position="162"/>
    </location>
</feature>
<accession>A0A510UQ69</accession>
<dbReference type="PROSITE" id="PS51186">
    <property type="entry name" value="GNAT"/>
    <property type="match status" value="1"/>
</dbReference>
<dbReference type="Proteomes" id="UP000321386">
    <property type="component" value="Unassembled WGS sequence"/>
</dbReference>
<comment type="caution">
    <text evidence="2">The sequence shown here is derived from an EMBL/GenBank/DDBJ whole genome shotgun (WGS) entry which is preliminary data.</text>
</comment>
<dbReference type="OrthoDB" id="5192872at2"/>
<gene>
    <name evidence="2" type="ORF">CPE01_05510</name>
</gene>
<proteinExistence type="predicted"/>
<dbReference type="AlphaFoldDB" id="A0A510UQ69"/>
<dbReference type="GO" id="GO:0016747">
    <property type="term" value="F:acyltransferase activity, transferring groups other than amino-acyl groups"/>
    <property type="evidence" value="ECO:0007669"/>
    <property type="project" value="InterPro"/>
</dbReference>
<evidence type="ECO:0000259" key="1">
    <source>
        <dbReference type="PROSITE" id="PS51186"/>
    </source>
</evidence>
<sequence>MRPGVQARAALPEDLDDLVHLCLEARKEAGTGAQLCTDDTDRLRRQLGALLAVDGGIVLVGTLDDQPAGLLLGRLVGPSLFADGTSLALEAIYVLGTARRRGLGHTLLAHAAGVAEQNGAAEVYAAPLPGARGMQRFLARLGFAPAAAFRVAGTAALQRRLQHDHGAASVAVRRPSSRGLEDLIARRRQARAARQPSEADQAGTGVGLRIDRAVGVVRSVPLTGRR</sequence>
<dbReference type="InterPro" id="IPR000182">
    <property type="entry name" value="GNAT_dom"/>
</dbReference>
<dbReference type="Gene3D" id="3.40.630.30">
    <property type="match status" value="1"/>
</dbReference>
<dbReference type="SUPFAM" id="SSF55729">
    <property type="entry name" value="Acyl-CoA N-acyltransferases (Nat)"/>
    <property type="match status" value="1"/>
</dbReference>
<dbReference type="EMBL" id="BJUA01000002">
    <property type="protein sequence ID" value="GEK16818.1"/>
    <property type="molecule type" value="Genomic_DNA"/>
</dbReference>
<organism evidence="2 3">
    <name type="scientific">Cellulomonas persica</name>
    <dbReference type="NCBI Taxonomy" id="76861"/>
    <lineage>
        <taxon>Bacteria</taxon>
        <taxon>Bacillati</taxon>
        <taxon>Actinomycetota</taxon>
        <taxon>Actinomycetes</taxon>
        <taxon>Micrococcales</taxon>
        <taxon>Cellulomonadaceae</taxon>
        <taxon>Cellulomonas</taxon>
    </lineage>
</organism>
<dbReference type="InterPro" id="IPR016181">
    <property type="entry name" value="Acyl_CoA_acyltransferase"/>
</dbReference>
<name>A0A510UQ69_9CELL</name>
<evidence type="ECO:0000313" key="3">
    <source>
        <dbReference type="Proteomes" id="UP000321386"/>
    </source>
</evidence>
<evidence type="ECO:0000313" key="2">
    <source>
        <dbReference type="EMBL" id="GEK16818.1"/>
    </source>
</evidence>
<keyword evidence="3" id="KW-1185">Reference proteome</keyword>
<dbReference type="Pfam" id="PF00583">
    <property type="entry name" value="Acetyltransf_1"/>
    <property type="match status" value="1"/>
</dbReference>
<protein>
    <recommendedName>
        <fullName evidence="1">N-acetyltransferase domain-containing protein</fullName>
    </recommendedName>
</protein>
<dbReference type="CDD" id="cd04301">
    <property type="entry name" value="NAT_SF"/>
    <property type="match status" value="1"/>
</dbReference>